<feature type="transmembrane region" description="Helical" evidence="7">
    <location>
        <begin position="157"/>
        <end position="176"/>
    </location>
</feature>
<dbReference type="Pfam" id="PF00884">
    <property type="entry name" value="Sulfatase"/>
    <property type="match status" value="1"/>
</dbReference>
<reference evidence="9 10" key="1">
    <citation type="submission" date="2024-06" db="EMBL/GenBank/DDBJ databases">
        <title>Genomic Encyclopedia of Type Strains, Phase IV (KMG-IV): sequencing the most valuable type-strain genomes for metagenomic binning, comparative biology and taxonomic classification.</title>
        <authorList>
            <person name="Goeker M."/>
        </authorList>
    </citation>
    <scope>NUCLEOTIDE SEQUENCE [LARGE SCALE GENOMIC DNA]</scope>
    <source>
        <strain evidence="9 10">DSM 26128</strain>
    </source>
</reference>
<evidence type="ECO:0000256" key="2">
    <source>
        <dbReference type="ARBA" id="ARBA00004936"/>
    </source>
</evidence>
<comment type="pathway">
    <text evidence="2">Cell wall biogenesis; lipoteichoic acid biosynthesis.</text>
</comment>
<evidence type="ECO:0000256" key="7">
    <source>
        <dbReference type="SAM" id="Phobius"/>
    </source>
</evidence>
<gene>
    <name evidence="9" type="ORF">ABID49_001307</name>
</gene>
<comment type="subcellular location">
    <subcellularLocation>
        <location evidence="1">Cell membrane</location>
        <topology evidence="1">Multi-pass membrane protein</topology>
    </subcellularLocation>
</comment>
<keyword evidence="3" id="KW-1003">Cell membrane</keyword>
<evidence type="ECO:0000256" key="3">
    <source>
        <dbReference type="ARBA" id="ARBA00022475"/>
    </source>
</evidence>
<keyword evidence="4 7" id="KW-0812">Transmembrane</keyword>
<keyword evidence="10" id="KW-1185">Reference proteome</keyword>
<dbReference type="RefSeq" id="WP_354196537.1">
    <property type="nucleotide sequence ID" value="NZ_JBEPLW010000007.1"/>
</dbReference>
<dbReference type="InterPro" id="IPR000917">
    <property type="entry name" value="Sulfatase_N"/>
</dbReference>
<dbReference type="InterPro" id="IPR050448">
    <property type="entry name" value="OpgB/LTA_synthase_biosynth"/>
</dbReference>
<dbReference type="PANTHER" id="PTHR47371">
    <property type="entry name" value="LIPOTEICHOIC ACID SYNTHASE"/>
    <property type="match status" value="1"/>
</dbReference>
<dbReference type="SUPFAM" id="SSF53649">
    <property type="entry name" value="Alkaline phosphatase-like"/>
    <property type="match status" value="1"/>
</dbReference>
<dbReference type="CDD" id="cd16015">
    <property type="entry name" value="LTA_synthase"/>
    <property type="match status" value="1"/>
</dbReference>
<sequence>MNKYVKNGLVLAAMALYSSVLVIMLEAKLHQNAEERIEWLKTTGTTAFLLNVLIVFMLFLILLAVTNRFMISFIFTNLVAAGLAAVSYFKFGFLGENLYPWDLFLYNNVINLLPNLAEQINIPRLITIAVVILLAIVALVVIIRLKKPPRLVKFPWWGRLTMGIVGLLFLSAFVFYRSVPAAGEMLEDRLGILNRTWNQNDNYTTNGFFVAFLLNAQSAIVLPPSGYGKDKMADIGKEIGNDAGEAAAGDPEVKPNIIMIMNEAYWDPTKLSEDLKFNQDPMPHVRDLQSGWFLAPVFGGGTANSEFEVLTGMTNTFLPNGSVPYQQYVTRDIPALPTYLKSFGYRTLAVHPYPKWFWNRENVYEHFGFDDFLDIDRLDNPEYVGPYVGDVEVTREIIRQVEASDDPLFLYAVTMQNHISYNPGRYEEERIKSEGGGLSPEMRSIVDLYAQGVSDADQALADLLAHLEESGEPTVVVFFGDHMPSLGLDFQAYREAGYVPPGKGEEGWPIEQTFKMRRTPLVFWNNFGAPQPDIDTLSAAFVGPEALKMAGLPRPLFHEFLGRMSENLPGFSREIKVDKEGGLHPNTPKGDRVYETDYRMIQYDILFGDQYSKKKLFEPIK</sequence>
<feature type="domain" description="Sulfatase N-terminal" evidence="8">
    <location>
        <begin position="255"/>
        <end position="551"/>
    </location>
</feature>
<comment type="caution">
    <text evidence="9">The sequence shown here is derived from an EMBL/GenBank/DDBJ whole genome shotgun (WGS) entry which is preliminary data.</text>
</comment>
<keyword evidence="5 7" id="KW-1133">Transmembrane helix</keyword>
<dbReference type="Gene3D" id="3.40.720.10">
    <property type="entry name" value="Alkaline Phosphatase, subunit A"/>
    <property type="match status" value="1"/>
</dbReference>
<feature type="transmembrane region" description="Helical" evidence="7">
    <location>
        <begin position="45"/>
        <end position="65"/>
    </location>
</feature>
<evidence type="ECO:0000256" key="4">
    <source>
        <dbReference type="ARBA" id="ARBA00022692"/>
    </source>
</evidence>
<evidence type="ECO:0000313" key="10">
    <source>
        <dbReference type="Proteomes" id="UP001549099"/>
    </source>
</evidence>
<accession>A0ABV2GAZ1</accession>
<dbReference type="InterPro" id="IPR017850">
    <property type="entry name" value="Alkaline_phosphatase_core_sf"/>
</dbReference>
<keyword evidence="6 7" id="KW-0472">Membrane</keyword>
<protein>
    <submittedName>
        <fullName evidence="9">Phosphoglycerol transferase MdoB-like AlkP superfamily enzyme</fullName>
    </submittedName>
</protein>
<evidence type="ECO:0000256" key="5">
    <source>
        <dbReference type="ARBA" id="ARBA00022989"/>
    </source>
</evidence>
<organism evidence="9 10">
    <name type="scientific">Bhargavaea ullalensis</name>
    <dbReference type="NCBI Taxonomy" id="1265685"/>
    <lineage>
        <taxon>Bacteria</taxon>
        <taxon>Bacillati</taxon>
        <taxon>Bacillota</taxon>
        <taxon>Bacilli</taxon>
        <taxon>Bacillales</taxon>
        <taxon>Caryophanaceae</taxon>
        <taxon>Bhargavaea</taxon>
    </lineage>
</organism>
<name>A0ABV2GAZ1_9BACL</name>
<proteinExistence type="predicted"/>
<dbReference type="EMBL" id="JBEPLW010000007">
    <property type="protein sequence ID" value="MET3575402.1"/>
    <property type="molecule type" value="Genomic_DNA"/>
</dbReference>
<feature type="transmembrane region" description="Helical" evidence="7">
    <location>
        <begin position="122"/>
        <end position="145"/>
    </location>
</feature>
<evidence type="ECO:0000256" key="1">
    <source>
        <dbReference type="ARBA" id="ARBA00004651"/>
    </source>
</evidence>
<evidence type="ECO:0000256" key="6">
    <source>
        <dbReference type="ARBA" id="ARBA00023136"/>
    </source>
</evidence>
<evidence type="ECO:0000313" key="9">
    <source>
        <dbReference type="EMBL" id="MET3575402.1"/>
    </source>
</evidence>
<dbReference type="Proteomes" id="UP001549099">
    <property type="component" value="Unassembled WGS sequence"/>
</dbReference>
<evidence type="ECO:0000259" key="8">
    <source>
        <dbReference type="Pfam" id="PF00884"/>
    </source>
</evidence>
<feature type="transmembrane region" description="Helical" evidence="7">
    <location>
        <begin position="7"/>
        <end position="25"/>
    </location>
</feature>
<dbReference type="PANTHER" id="PTHR47371:SF3">
    <property type="entry name" value="PHOSPHOGLYCEROL TRANSFERASE I"/>
    <property type="match status" value="1"/>
</dbReference>
<feature type="transmembrane region" description="Helical" evidence="7">
    <location>
        <begin position="72"/>
        <end position="91"/>
    </location>
</feature>